<evidence type="ECO:0000256" key="7">
    <source>
        <dbReference type="ARBA" id="ARBA00023004"/>
    </source>
</evidence>
<name>A0AAD7FHG8_9AGAR</name>
<feature type="binding site" description="axial binding residue" evidence="9">
    <location>
        <position position="441"/>
    </location>
    <ligand>
        <name>heme</name>
        <dbReference type="ChEBI" id="CHEBI:30413"/>
    </ligand>
    <ligandPart>
        <name>Fe</name>
        <dbReference type="ChEBI" id="CHEBI:18248"/>
    </ligandPart>
</feature>
<evidence type="ECO:0000256" key="10">
    <source>
        <dbReference type="RuleBase" id="RU000461"/>
    </source>
</evidence>
<comment type="cofactor">
    <cofactor evidence="1 9">
        <name>heme</name>
        <dbReference type="ChEBI" id="CHEBI:30413"/>
    </cofactor>
</comment>
<dbReference type="PANTHER" id="PTHR46300:SF7">
    <property type="entry name" value="P450, PUTATIVE (EUROFUNG)-RELATED"/>
    <property type="match status" value="1"/>
</dbReference>
<evidence type="ECO:0000313" key="12">
    <source>
        <dbReference type="Proteomes" id="UP001221142"/>
    </source>
</evidence>
<dbReference type="PRINTS" id="PR00385">
    <property type="entry name" value="P450"/>
</dbReference>
<dbReference type="InterPro" id="IPR001128">
    <property type="entry name" value="Cyt_P450"/>
</dbReference>
<dbReference type="InterPro" id="IPR017972">
    <property type="entry name" value="Cyt_P450_CS"/>
</dbReference>
<evidence type="ECO:0000256" key="1">
    <source>
        <dbReference type="ARBA" id="ARBA00001971"/>
    </source>
</evidence>
<evidence type="ECO:0000313" key="11">
    <source>
        <dbReference type="EMBL" id="KAJ7620406.1"/>
    </source>
</evidence>
<dbReference type="Gene3D" id="1.10.630.10">
    <property type="entry name" value="Cytochrome P450"/>
    <property type="match status" value="1"/>
</dbReference>
<comment type="similarity">
    <text evidence="3 10">Belongs to the cytochrome P450 family.</text>
</comment>
<evidence type="ECO:0000256" key="2">
    <source>
        <dbReference type="ARBA" id="ARBA00005179"/>
    </source>
</evidence>
<dbReference type="Proteomes" id="UP001221142">
    <property type="component" value="Unassembled WGS sequence"/>
</dbReference>
<keyword evidence="7 9" id="KW-0408">Iron</keyword>
<dbReference type="EMBL" id="JARKIF010000017">
    <property type="protein sequence ID" value="KAJ7620406.1"/>
    <property type="molecule type" value="Genomic_DNA"/>
</dbReference>
<keyword evidence="5 9" id="KW-0479">Metal-binding</keyword>
<comment type="caution">
    <text evidence="11">The sequence shown here is derived from an EMBL/GenBank/DDBJ whole genome shotgun (WGS) entry which is preliminary data.</text>
</comment>
<evidence type="ECO:0000256" key="4">
    <source>
        <dbReference type="ARBA" id="ARBA00022617"/>
    </source>
</evidence>
<dbReference type="GO" id="GO:0004497">
    <property type="term" value="F:monooxygenase activity"/>
    <property type="evidence" value="ECO:0007669"/>
    <property type="project" value="UniProtKB-KW"/>
</dbReference>
<organism evidence="11 12">
    <name type="scientific">Roridomyces roridus</name>
    <dbReference type="NCBI Taxonomy" id="1738132"/>
    <lineage>
        <taxon>Eukaryota</taxon>
        <taxon>Fungi</taxon>
        <taxon>Dikarya</taxon>
        <taxon>Basidiomycota</taxon>
        <taxon>Agaricomycotina</taxon>
        <taxon>Agaricomycetes</taxon>
        <taxon>Agaricomycetidae</taxon>
        <taxon>Agaricales</taxon>
        <taxon>Marasmiineae</taxon>
        <taxon>Mycenaceae</taxon>
        <taxon>Roridomyces</taxon>
    </lineage>
</organism>
<dbReference type="CDD" id="cd11065">
    <property type="entry name" value="CYP64-like"/>
    <property type="match status" value="1"/>
</dbReference>
<dbReference type="InterPro" id="IPR036396">
    <property type="entry name" value="Cyt_P450_sf"/>
</dbReference>
<sequence>MSLDSASPVLLTIGAIALTYILRRKAKTLPLPPGPRGLPLLGNVLDIPPENHWVKFAELGDVWGPIATLRAPGQTLIIVNSLAIAETLLEVHGANFADRTVIPMGGEITGFKNVLAMAQYGDRVRAERKIFHQLFSTRAKIVDKFGGIIEEEVRRLLLGILADPEDGFWPTHSDRFTGAITLKIAYGYHVPDAPQQDPLLEMFETAGRNFAQSMKPAAFLVDLVPLLMYWPEWLPGGDFHRIGREWAAQLHATVNIPLLADSRLMVMQTSTTSCFVSSLIEQGKHDEYLIKWAAASIQQGGADTTASALRGFLLAMSMYPEIQARAQQEIDSVVAAEARLPTVADRGRLPYIEALCKEVLRWHVVIPAVPHRTSEDFVYERGDGLPPFLIPRDSVIVANIWKFAHDPNIYDDPEVFNPSRFLETSEMDPARICFGFGRRICPGKLLASETLFITVASLLSVFRISKPRIEGVPIKEGTKRHPGQTSGIVTHPIAFQCTVEPRGERAVSFIRQGEL</sequence>
<dbReference type="GO" id="GO:0005506">
    <property type="term" value="F:iron ion binding"/>
    <property type="evidence" value="ECO:0007669"/>
    <property type="project" value="InterPro"/>
</dbReference>
<dbReference type="PROSITE" id="PS00086">
    <property type="entry name" value="CYTOCHROME_P450"/>
    <property type="match status" value="1"/>
</dbReference>
<dbReference type="PRINTS" id="PR00463">
    <property type="entry name" value="EP450I"/>
</dbReference>
<dbReference type="AlphaFoldDB" id="A0AAD7FHG8"/>
<dbReference type="InterPro" id="IPR050364">
    <property type="entry name" value="Cytochrome_P450_fung"/>
</dbReference>
<dbReference type="PANTHER" id="PTHR46300">
    <property type="entry name" value="P450, PUTATIVE (EUROFUNG)-RELATED-RELATED"/>
    <property type="match status" value="1"/>
</dbReference>
<dbReference type="Pfam" id="PF00067">
    <property type="entry name" value="p450"/>
    <property type="match status" value="1"/>
</dbReference>
<comment type="pathway">
    <text evidence="2">Secondary metabolite biosynthesis.</text>
</comment>
<evidence type="ECO:0000256" key="6">
    <source>
        <dbReference type="ARBA" id="ARBA00023002"/>
    </source>
</evidence>
<keyword evidence="4 9" id="KW-0349">Heme</keyword>
<keyword evidence="12" id="KW-1185">Reference proteome</keyword>
<keyword evidence="6 10" id="KW-0560">Oxidoreductase</keyword>
<evidence type="ECO:0000256" key="9">
    <source>
        <dbReference type="PIRSR" id="PIRSR602401-1"/>
    </source>
</evidence>
<evidence type="ECO:0000256" key="8">
    <source>
        <dbReference type="ARBA" id="ARBA00023033"/>
    </source>
</evidence>
<dbReference type="InterPro" id="IPR002401">
    <property type="entry name" value="Cyt_P450_E_grp-I"/>
</dbReference>
<dbReference type="GO" id="GO:0016705">
    <property type="term" value="F:oxidoreductase activity, acting on paired donors, with incorporation or reduction of molecular oxygen"/>
    <property type="evidence" value="ECO:0007669"/>
    <property type="project" value="InterPro"/>
</dbReference>
<reference evidence="11" key="1">
    <citation type="submission" date="2023-03" db="EMBL/GenBank/DDBJ databases">
        <title>Massive genome expansion in bonnet fungi (Mycena s.s.) driven by repeated elements and novel gene families across ecological guilds.</title>
        <authorList>
            <consortium name="Lawrence Berkeley National Laboratory"/>
            <person name="Harder C.B."/>
            <person name="Miyauchi S."/>
            <person name="Viragh M."/>
            <person name="Kuo A."/>
            <person name="Thoen E."/>
            <person name="Andreopoulos B."/>
            <person name="Lu D."/>
            <person name="Skrede I."/>
            <person name="Drula E."/>
            <person name="Henrissat B."/>
            <person name="Morin E."/>
            <person name="Kohler A."/>
            <person name="Barry K."/>
            <person name="LaButti K."/>
            <person name="Morin E."/>
            <person name="Salamov A."/>
            <person name="Lipzen A."/>
            <person name="Mereny Z."/>
            <person name="Hegedus B."/>
            <person name="Baldrian P."/>
            <person name="Stursova M."/>
            <person name="Weitz H."/>
            <person name="Taylor A."/>
            <person name="Grigoriev I.V."/>
            <person name="Nagy L.G."/>
            <person name="Martin F."/>
            <person name="Kauserud H."/>
        </authorList>
    </citation>
    <scope>NUCLEOTIDE SEQUENCE</scope>
    <source>
        <strain evidence="11">9284</strain>
    </source>
</reference>
<proteinExistence type="inferred from homology"/>
<evidence type="ECO:0000256" key="5">
    <source>
        <dbReference type="ARBA" id="ARBA00022723"/>
    </source>
</evidence>
<dbReference type="SUPFAM" id="SSF48264">
    <property type="entry name" value="Cytochrome P450"/>
    <property type="match status" value="1"/>
</dbReference>
<accession>A0AAD7FHG8</accession>
<gene>
    <name evidence="11" type="ORF">FB45DRAFT_754493</name>
</gene>
<keyword evidence="8 10" id="KW-0503">Monooxygenase</keyword>
<dbReference type="GO" id="GO:0020037">
    <property type="term" value="F:heme binding"/>
    <property type="evidence" value="ECO:0007669"/>
    <property type="project" value="InterPro"/>
</dbReference>
<evidence type="ECO:0000256" key="3">
    <source>
        <dbReference type="ARBA" id="ARBA00010617"/>
    </source>
</evidence>
<protein>
    <submittedName>
        <fullName evidence="11">Cytochrome P450</fullName>
    </submittedName>
</protein>